<keyword evidence="2" id="KW-1185">Reference proteome</keyword>
<comment type="caution">
    <text evidence="1">The sequence shown here is derived from an EMBL/GenBank/DDBJ whole genome shotgun (WGS) entry which is preliminary data.</text>
</comment>
<dbReference type="InterPro" id="IPR009057">
    <property type="entry name" value="Homeodomain-like_sf"/>
</dbReference>
<gene>
    <name evidence="1" type="ORF">LCB40_13740</name>
</gene>
<reference evidence="1" key="1">
    <citation type="submission" date="2020-08" db="EMBL/GenBank/DDBJ databases">
        <title>Taxonomic study for Lactobacillus species isolated from hardwood bark.</title>
        <authorList>
            <person name="Tohno M."/>
            <person name="Tanizawa Y."/>
        </authorList>
    </citation>
    <scope>NUCLEOTIDE SEQUENCE</scope>
    <source>
        <strain evidence="1">B40</strain>
    </source>
</reference>
<dbReference type="SUPFAM" id="SSF46689">
    <property type="entry name" value="Homeodomain-like"/>
    <property type="match status" value="1"/>
</dbReference>
<protein>
    <recommendedName>
        <fullName evidence="3">HTH tetR-type domain-containing protein</fullName>
    </recommendedName>
</protein>
<accession>A0A916VJA1</accession>
<dbReference type="Proteomes" id="UP000677218">
    <property type="component" value="Unassembled WGS sequence"/>
</dbReference>
<organism evidence="1 2">
    <name type="scientific">Lactobacillus corticis</name>
    <dbReference type="NCBI Taxonomy" id="2201249"/>
    <lineage>
        <taxon>Bacteria</taxon>
        <taxon>Bacillati</taxon>
        <taxon>Bacillota</taxon>
        <taxon>Bacilli</taxon>
        <taxon>Lactobacillales</taxon>
        <taxon>Lactobacillaceae</taxon>
        <taxon>Lactobacillus</taxon>
    </lineage>
</organism>
<name>A0A916VJA1_9LACO</name>
<sequence length="162" mass="19404">MSLLADRSFKKVTVTKFCQLVGISRSSFYWAYPDINYLCVDVIVHEFEVRFNEKRQKEATLSKRIYEYLEYLQENALFYQNLSKQVQTGGCQCRSIKNAVYRALAREAQIEESLQVRSLRIIANNIYVIVRDWIRHRCRNMDIHDIYRAVILQLRQEKWVNL</sequence>
<dbReference type="EMBL" id="BMAY01000012">
    <property type="protein sequence ID" value="GFZ27494.1"/>
    <property type="molecule type" value="Genomic_DNA"/>
</dbReference>
<proteinExistence type="predicted"/>
<evidence type="ECO:0000313" key="2">
    <source>
        <dbReference type="Proteomes" id="UP000677218"/>
    </source>
</evidence>
<evidence type="ECO:0000313" key="1">
    <source>
        <dbReference type="EMBL" id="GFZ27494.1"/>
    </source>
</evidence>
<dbReference type="Gene3D" id="1.10.357.10">
    <property type="entry name" value="Tetracycline Repressor, domain 2"/>
    <property type="match status" value="1"/>
</dbReference>
<dbReference type="AlphaFoldDB" id="A0A916VJA1"/>
<evidence type="ECO:0008006" key="3">
    <source>
        <dbReference type="Google" id="ProtNLM"/>
    </source>
</evidence>